<comment type="catalytic activity">
    <reaction evidence="1">
        <text>chorismate = prephenate</text>
        <dbReference type="Rhea" id="RHEA:13897"/>
        <dbReference type="ChEBI" id="CHEBI:29748"/>
        <dbReference type="ChEBI" id="CHEBI:29934"/>
        <dbReference type="EC" id="5.4.99.5"/>
    </reaction>
</comment>
<organism evidence="6 7">
    <name type="scientific">Acorus calamus</name>
    <name type="common">Sweet flag</name>
    <dbReference type="NCBI Taxonomy" id="4465"/>
    <lineage>
        <taxon>Eukaryota</taxon>
        <taxon>Viridiplantae</taxon>
        <taxon>Streptophyta</taxon>
        <taxon>Embryophyta</taxon>
        <taxon>Tracheophyta</taxon>
        <taxon>Spermatophyta</taxon>
        <taxon>Magnoliopsida</taxon>
        <taxon>Liliopsida</taxon>
        <taxon>Acoraceae</taxon>
        <taxon>Acorus</taxon>
    </lineage>
</organism>
<protein>
    <recommendedName>
        <fullName evidence="3">chorismate mutase</fullName>
        <ecNumber evidence="3">5.4.99.5</ecNumber>
    </recommendedName>
</protein>
<dbReference type="GO" id="GO:0046417">
    <property type="term" value="P:chorismate metabolic process"/>
    <property type="evidence" value="ECO:0007669"/>
    <property type="project" value="InterPro"/>
</dbReference>
<accession>A0AAV9CRT6</accession>
<evidence type="ECO:0000256" key="3">
    <source>
        <dbReference type="ARBA" id="ARBA00012404"/>
    </source>
</evidence>
<comment type="caution">
    <text evidence="6">The sequence shown here is derived from an EMBL/GenBank/DDBJ whole genome shotgun (WGS) entry which is preliminary data.</text>
</comment>
<evidence type="ECO:0000313" key="6">
    <source>
        <dbReference type="EMBL" id="KAK1291525.1"/>
    </source>
</evidence>
<keyword evidence="5" id="KW-0413">Isomerase</keyword>
<dbReference type="PROSITE" id="PS51169">
    <property type="entry name" value="CHORISMATE_MUT_3"/>
    <property type="match status" value="1"/>
</dbReference>
<gene>
    <name evidence="6" type="primary">CM2</name>
    <name evidence="6" type="ORF">QJS10_CPB17g00206</name>
</gene>
<dbReference type="Gene3D" id="1.10.590.10">
    <property type="entry name" value="Chorismate mutase, AroQ class superfamily, eukaryotic"/>
    <property type="match status" value="2"/>
</dbReference>
<comment type="subcellular location">
    <subcellularLocation>
        <location evidence="2">Cytoplasm</location>
    </subcellularLocation>
</comment>
<evidence type="ECO:0000256" key="5">
    <source>
        <dbReference type="ARBA" id="ARBA00023235"/>
    </source>
</evidence>
<evidence type="ECO:0000256" key="2">
    <source>
        <dbReference type="ARBA" id="ARBA00004496"/>
    </source>
</evidence>
<reference evidence="6" key="1">
    <citation type="journal article" date="2023" name="Nat. Commun.">
        <title>Diploid and tetraploid genomes of Acorus and the evolution of monocots.</title>
        <authorList>
            <person name="Ma L."/>
            <person name="Liu K.W."/>
            <person name="Li Z."/>
            <person name="Hsiao Y.Y."/>
            <person name="Qi Y."/>
            <person name="Fu T."/>
            <person name="Tang G.D."/>
            <person name="Zhang D."/>
            <person name="Sun W.H."/>
            <person name="Liu D.K."/>
            <person name="Li Y."/>
            <person name="Chen G.Z."/>
            <person name="Liu X.D."/>
            <person name="Liao X.Y."/>
            <person name="Jiang Y.T."/>
            <person name="Yu X."/>
            <person name="Hao Y."/>
            <person name="Huang J."/>
            <person name="Zhao X.W."/>
            <person name="Ke S."/>
            <person name="Chen Y.Y."/>
            <person name="Wu W.L."/>
            <person name="Hsu J.L."/>
            <person name="Lin Y.F."/>
            <person name="Huang M.D."/>
            <person name="Li C.Y."/>
            <person name="Huang L."/>
            <person name="Wang Z.W."/>
            <person name="Zhao X."/>
            <person name="Zhong W.Y."/>
            <person name="Peng D.H."/>
            <person name="Ahmad S."/>
            <person name="Lan S."/>
            <person name="Zhang J.S."/>
            <person name="Tsai W.C."/>
            <person name="Van de Peer Y."/>
            <person name="Liu Z.J."/>
        </authorList>
    </citation>
    <scope>NUCLEOTIDE SEQUENCE</scope>
    <source>
        <strain evidence="6">CP</strain>
    </source>
</reference>
<dbReference type="InterPro" id="IPR008238">
    <property type="entry name" value="Chorismate_mutase_AroQ_euk"/>
</dbReference>
<dbReference type="InterPro" id="IPR036263">
    <property type="entry name" value="Chorismate_II_sf"/>
</dbReference>
<dbReference type="PANTHER" id="PTHR21145">
    <property type="entry name" value="CHORISMATE MUTASE"/>
    <property type="match status" value="1"/>
</dbReference>
<evidence type="ECO:0000256" key="1">
    <source>
        <dbReference type="ARBA" id="ARBA00000824"/>
    </source>
</evidence>
<dbReference type="EC" id="5.4.99.5" evidence="3"/>
<evidence type="ECO:0000313" key="7">
    <source>
        <dbReference type="Proteomes" id="UP001180020"/>
    </source>
</evidence>
<dbReference type="GO" id="GO:0005737">
    <property type="term" value="C:cytoplasm"/>
    <property type="evidence" value="ECO:0007669"/>
    <property type="project" value="UniProtKB-SubCell"/>
</dbReference>
<keyword evidence="4" id="KW-0963">Cytoplasm</keyword>
<dbReference type="AlphaFoldDB" id="A0AAV9CRT6"/>
<reference evidence="6" key="2">
    <citation type="submission" date="2023-06" db="EMBL/GenBank/DDBJ databases">
        <authorList>
            <person name="Ma L."/>
            <person name="Liu K.-W."/>
            <person name="Li Z."/>
            <person name="Hsiao Y.-Y."/>
            <person name="Qi Y."/>
            <person name="Fu T."/>
            <person name="Tang G."/>
            <person name="Zhang D."/>
            <person name="Sun W.-H."/>
            <person name="Liu D.-K."/>
            <person name="Li Y."/>
            <person name="Chen G.-Z."/>
            <person name="Liu X.-D."/>
            <person name="Liao X.-Y."/>
            <person name="Jiang Y.-T."/>
            <person name="Yu X."/>
            <person name="Hao Y."/>
            <person name="Huang J."/>
            <person name="Zhao X.-W."/>
            <person name="Ke S."/>
            <person name="Chen Y.-Y."/>
            <person name="Wu W.-L."/>
            <person name="Hsu J.-L."/>
            <person name="Lin Y.-F."/>
            <person name="Huang M.-D."/>
            <person name="Li C.-Y."/>
            <person name="Huang L."/>
            <person name="Wang Z.-W."/>
            <person name="Zhao X."/>
            <person name="Zhong W.-Y."/>
            <person name="Peng D.-H."/>
            <person name="Ahmad S."/>
            <person name="Lan S."/>
            <person name="Zhang J.-S."/>
            <person name="Tsai W.-C."/>
            <person name="Van De Peer Y."/>
            <person name="Liu Z.-J."/>
        </authorList>
    </citation>
    <scope>NUCLEOTIDE SEQUENCE</scope>
    <source>
        <strain evidence="6">CP</strain>
        <tissue evidence="6">Leaves</tissue>
    </source>
</reference>
<dbReference type="EMBL" id="JAUJYO010000017">
    <property type="protein sequence ID" value="KAK1291525.1"/>
    <property type="molecule type" value="Genomic_DNA"/>
</dbReference>
<dbReference type="PANTHER" id="PTHR21145:SF12">
    <property type="entry name" value="CHORISMATE MUTASE"/>
    <property type="match status" value="1"/>
</dbReference>
<dbReference type="SUPFAM" id="SSF48600">
    <property type="entry name" value="Chorismate mutase II"/>
    <property type="match status" value="1"/>
</dbReference>
<evidence type="ECO:0000256" key="4">
    <source>
        <dbReference type="ARBA" id="ARBA00022490"/>
    </source>
</evidence>
<sequence>MDSQNLRVGYFGNESQGRLLHSQDMDSQNLRRGFCCSHRGWTISGGIPVSPTGFTLGTVRDSLERQEDTIIFSLIERARFPLNRPAYVAGSAVSSSSLGEFVIRETEAVYAKSLSRRIHYGRFVAEVKYRDAPQDYEPAIRAKDRNALMKLLTSESVEEMVKRRVMKKAMVFGQNVTLGDDKDNRPRYKIDPLVVSRIYGEWVIPLTKIVEVEYLLRRLD</sequence>
<keyword evidence="7" id="KW-1185">Reference proteome</keyword>
<dbReference type="Proteomes" id="UP001180020">
    <property type="component" value="Unassembled WGS sequence"/>
</dbReference>
<proteinExistence type="predicted"/>
<name>A0AAV9CRT6_ACOCL</name>
<dbReference type="GO" id="GO:0009073">
    <property type="term" value="P:aromatic amino acid family biosynthetic process"/>
    <property type="evidence" value="ECO:0007669"/>
    <property type="project" value="InterPro"/>
</dbReference>
<dbReference type="InterPro" id="IPR037039">
    <property type="entry name" value="CM_AroQ_sf_eucaryotic"/>
</dbReference>
<dbReference type="GO" id="GO:0004106">
    <property type="term" value="F:chorismate mutase activity"/>
    <property type="evidence" value="ECO:0007669"/>
    <property type="project" value="UniProtKB-EC"/>
</dbReference>